<reference evidence="2" key="2">
    <citation type="submission" date="2021-08" db="EMBL/GenBank/DDBJ databases">
        <authorList>
            <person name="Tani A."/>
            <person name="Ola A."/>
            <person name="Ogura Y."/>
            <person name="Katsura K."/>
            <person name="Hayashi T."/>
        </authorList>
    </citation>
    <scope>NUCLEOTIDE SEQUENCE</scope>
    <source>
        <strain evidence="2">LMG 23639</strain>
    </source>
</reference>
<proteinExistence type="predicted"/>
<feature type="signal peptide" evidence="1">
    <location>
        <begin position="1"/>
        <end position="21"/>
    </location>
</feature>
<evidence type="ECO:0000313" key="3">
    <source>
        <dbReference type="Proteomes" id="UP001055102"/>
    </source>
</evidence>
<name>A0ABQ4T0B1_9HYPH</name>
<sequence>MKSTLSLAALLLAAGVGAAEAARKPVAVSDAYDGTWSIEVITTSGPCDRAYRYGVKIEKGEARYPGADFNISGRVAGNGAVRATISRGSDSANVTGRLDRSGMGTGTWKATGGCSGNWNAERRG</sequence>
<reference evidence="2" key="1">
    <citation type="journal article" date="2021" name="Front. Microbiol.">
        <title>Comprehensive Comparative Genomics and Phenotyping of Methylobacterium Species.</title>
        <authorList>
            <person name="Alessa O."/>
            <person name="Ogura Y."/>
            <person name="Fujitani Y."/>
            <person name="Takami H."/>
            <person name="Hayashi T."/>
            <person name="Sahin N."/>
            <person name="Tani A."/>
        </authorList>
    </citation>
    <scope>NUCLEOTIDE SEQUENCE</scope>
    <source>
        <strain evidence="2">LMG 23639</strain>
    </source>
</reference>
<feature type="chain" id="PRO_5045866828" description="Large exoprotein involved in heme utilization or adhesion" evidence="1">
    <location>
        <begin position="22"/>
        <end position="124"/>
    </location>
</feature>
<dbReference type="Proteomes" id="UP001055102">
    <property type="component" value="Unassembled WGS sequence"/>
</dbReference>
<dbReference type="EMBL" id="BPQR01000049">
    <property type="protein sequence ID" value="GJE07653.1"/>
    <property type="molecule type" value="Genomic_DNA"/>
</dbReference>
<protein>
    <recommendedName>
        <fullName evidence="4">Large exoprotein involved in heme utilization or adhesion</fullName>
    </recommendedName>
</protein>
<comment type="caution">
    <text evidence="2">The sequence shown here is derived from an EMBL/GenBank/DDBJ whole genome shotgun (WGS) entry which is preliminary data.</text>
</comment>
<dbReference type="RefSeq" id="WP_238276940.1">
    <property type="nucleotide sequence ID" value="NZ_BPQR01000049.1"/>
</dbReference>
<evidence type="ECO:0008006" key="4">
    <source>
        <dbReference type="Google" id="ProtNLM"/>
    </source>
</evidence>
<organism evidence="2 3">
    <name type="scientific">Methylobacterium jeotgali</name>
    <dbReference type="NCBI Taxonomy" id="381630"/>
    <lineage>
        <taxon>Bacteria</taxon>
        <taxon>Pseudomonadati</taxon>
        <taxon>Pseudomonadota</taxon>
        <taxon>Alphaproteobacteria</taxon>
        <taxon>Hyphomicrobiales</taxon>
        <taxon>Methylobacteriaceae</taxon>
        <taxon>Methylobacterium</taxon>
    </lineage>
</organism>
<keyword evidence="3" id="KW-1185">Reference proteome</keyword>
<keyword evidence="1" id="KW-0732">Signal</keyword>
<accession>A0ABQ4T0B1</accession>
<evidence type="ECO:0000313" key="2">
    <source>
        <dbReference type="EMBL" id="GJE07653.1"/>
    </source>
</evidence>
<gene>
    <name evidence="2" type="ORF">AOPFMNJM_2982</name>
</gene>
<evidence type="ECO:0000256" key="1">
    <source>
        <dbReference type="SAM" id="SignalP"/>
    </source>
</evidence>